<evidence type="ECO:0000313" key="5">
    <source>
        <dbReference type="EMBL" id="ADG68373.1"/>
    </source>
</evidence>
<dbReference type="PANTHER" id="PTHR12128:SF66">
    <property type="entry name" value="4-HYDROXY-2-OXOGLUTARATE ALDOLASE, MITOCHONDRIAL"/>
    <property type="match status" value="1"/>
</dbReference>
<dbReference type="SMART" id="SM01130">
    <property type="entry name" value="DHDPS"/>
    <property type="match status" value="1"/>
</dbReference>
<feature type="compositionally biased region" description="Polar residues" evidence="4">
    <location>
        <begin position="329"/>
        <end position="339"/>
    </location>
</feature>
<dbReference type="Gene3D" id="3.20.20.70">
    <property type="entry name" value="Aldolase class I"/>
    <property type="match status" value="1"/>
</dbReference>
<dbReference type="eggNOG" id="COG0329">
    <property type="taxonomic scope" value="Bacteria"/>
</dbReference>
<dbReference type="PROSITE" id="PS00665">
    <property type="entry name" value="DHDPS_1"/>
    <property type="match status" value="1"/>
</dbReference>
<dbReference type="GO" id="GO:0008840">
    <property type="term" value="F:4-hydroxy-tetrahydrodipicolinate synthase activity"/>
    <property type="evidence" value="ECO:0007669"/>
    <property type="project" value="UniProtKB-EC"/>
</dbReference>
<dbReference type="OrthoDB" id="9771791at2"/>
<keyword evidence="6" id="KW-1185">Reference proteome</keyword>
<protein>
    <submittedName>
        <fullName evidence="5">Dihydrodipicolinate synthase</fullName>
        <ecNumber evidence="5">4.3.3.7</ecNumber>
    </submittedName>
</protein>
<evidence type="ECO:0000256" key="4">
    <source>
        <dbReference type="SAM" id="MobiDB-lite"/>
    </source>
</evidence>
<reference evidence="5 6" key="1">
    <citation type="journal article" date="2010" name="Stand. Genomic Sci.">
        <title>Complete genome sequence of Planctomyces limnophilus type strain (Mu 290).</title>
        <authorList>
            <person name="Labutti K."/>
            <person name="Sikorski J."/>
            <person name="Schneider S."/>
            <person name="Nolan M."/>
            <person name="Lucas S."/>
            <person name="Glavina Del Rio T."/>
            <person name="Tice H."/>
            <person name="Cheng J.F."/>
            <person name="Goodwin L."/>
            <person name="Pitluck S."/>
            <person name="Liolios K."/>
            <person name="Ivanova N."/>
            <person name="Mavromatis K."/>
            <person name="Mikhailova N."/>
            <person name="Pati A."/>
            <person name="Chen A."/>
            <person name="Palaniappan K."/>
            <person name="Land M."/>
            <person name="Hauser L."/>
            <person name="Chang Y.J."/>
            <person name="Jeffries C.D."/>
            <person name="Tindall B.J."/>
            <person name="Rohde M."/>
            <person name="Goker M."/>
            <person name="Woyke T."/>
            <person name="Bristow J."/>
            <person name="Eisen J.A."/>
            <person name="Markowitz V."/>
            <person name="Hugenholtz P."/>
            <person name="Kyrpides N.C."/>
            <person name="Klenk H.P."/>
            <person name="Lapidus A."/>
        </authorList>
    </citation>
    <scope>NUCLEOTIDE SEQUENCE [LARGE SCALE GENOMIC DNA]</scope>
    <source>
        <strain evidence="6">ATCC 43296 / DSM 3776 / IFAM 1008 / Mu 290</strain>
    </source>
</reference>
<proteinExistence type="inferred from homology"/>
<evidence type="ECO:0000256" key="3">
    <source>
        <dbReference type="ARBA" id="ARBA00023270"/>
    </source>
</evidence>
<dbReference type="InterPro" id="IPR020625">
    <property type="entry name" value="Schiff_base-form_aldolases_AS"/>
</dbReference>
<dbReference type="RefSeq" id="WP_013110804.1">
    <property type="nucleotide sequence ID" value="NC_014148.1"/>
</dbReference>
<dbReference type="HOGENOM" id="CLU_049343_5_1_0"/>
<feature type="region of interest" description="Disordered" evidence="4">
    <location>
        <begin position="329"/>
        <end position="353"/>
    </location>
</feature>
<dbReference type="Proteomes" id="UP000002220">
    <property type="component" value="Chromosome"/>
</dbReference>
<gene>
    <name evidence="5" type="ordered locus">Plim_2548</name>
</gene>
<dbReference type="GO" id="GO:0044281">
    <property type="term" value="P:small molecule metabolic process"/>
    <property type="evidence" value="ECO:0007669"/>
    <property type="project" value="UniProtKB-ARBA"/>
</dbReference>
<dbReference type="GO" id="GO:0005829">
    <property type="term" value="C:cytosol"/>
    <property type="evidence" value="ECO:0007669"/>
    <property type="project" value="TreeGrafter"/>
</dbReference>
<name>D5SPZ8_PLAL2</name>
<keyword evidence="3" id="KW-0704">Schiff base</keyword>
<dbReference type="SUPFAM" id="SSF51569">
    <property type="entry name" value="Aldolase"/>
    <property type="match status" value="1"/>
</dbReference>
<dbReference type="InterPro" id="IPR013785">
    <property type="entry name" value="Aldolase_TIM"/>
</dbReference>
<accession>D5SPZ8</accession>
<sequence>MQLSTNPKSSSQKLRGILTPNIVPLDNQGRIHESELRRYVDWLIAHGVHGLYPNGSTGEFLRFTADERREIMRIILDQVRGRVPVLAGAAEANTRETIRACETYYDMGATAVAIVSPFYYKLSPRAVYAYFKEIADNTPIDVTLYNIPLFASPIDVPTVERLAFDCPKIVGIKDSSGDLPHMARMIQAIRPHRPDFSFLTGWDASLVPMLLMGCDGGTNASSGVVPEITRKLFDLCELGQYHQAREIQFELITLFDAMIGAAEFPDGFRLGVRLRGFETGAGRQPLTAEQQTELSKLADTLQCLLARHGLTNAPHSGCDPKMAPAALTFGSTPLTSSPSGKADTPPVPTPLTEDQLTQIVQTVLTELGRPR</sequence>
<dbReference type="Pfam" id="PF00701">
    <property type="entry name" value="DHDPS"/>
    <property type="match status" value="1"/>
</dbReference>
<dbReference type="InterPro" id="IPR020624">
    <property type="entry name" value="Schiff_base-form_aldolases_CS"/>
</dbReference>
<dbReference type="InterPro" id="IPR002220">
    <property type="entry name" value="DapA-like"/>
</dbReference>
<dbReference type="EC" id="4.3.3.7" evidence="5"/>
<dbReference type="EMBL" id="CP001744">
    <property type="protein sequence ID" value="ADG68373.1"/>
    <property type="molecule type" value="Genomic_DNA"/>
</dbReference>
<dbReference type="AlphaFoldDB" id="D5SPZ8"/>
<dbReference type="PRINTS" id="PR00146">
    <property type="entry name" value="DHPICSNTHASE"/>
</dbReference>
<keyword evidence="2 5" id="KW-0456">Lyase</keyword>
<dbReference type="PANTHER" id="PTHR12128">
    <property type="entry name" value="DIHYDRODIPICOLINATE SYNTHASE"/>
    <property type="match status" value="1"/>
</dbReference>
<evidence type="ECO:0000313" key="6">
    <source>
        <dbReference type="Proteomes" id="UP000002220"/>
    </source>
</evidence>
<evidence type="ECO:0000256" key="2">
    <source>
        <dbReference type="ARBA" id="ARBA00023239"/>
    </source>
</evidence>
<comment type="similarity">
    <text evidence="1">Belongs to the DapA family.</text>
</comment>
<evidence type="ECO:0000256" key="1">
    <source>
        <dbReference type="ARBA" id="ARBA00007592"/>
    </source>
</evidence>
<organism evidence="5 6">
    <name type="scientific">Planctopirus limnophila (strain ATCC 43296 / DSM 3776 / IFAM 1008 / Mu 290)</name>
    <name type="common">Planctomyces limnophilus</name>
    <dbReference type="NCBI Taxonomy" id="521674"/>
    <lineage>
        <taxon>Bacteria</taxon>
        <taxon>Pseudomonadati</taxon>
        <taxon>Planctomycetota</taxon>
        <taxon>Planctomycetia</taxon>
        <taxon>Planctomycetales</taxon>
        <taxon>Planctomycetaceae</taxon>
        <taxon>Planctopirus</taxon>
    </lineage>
</organism>
<dbReference type="CDD" id="cd00408">
    <property type="entry name" value="DHDPS-like"/>
    <property type="match status" value="1"/>
</dbReference>
<dbReference type="STRING" id="521674.Plim_2548"/>
<dbReference type="KEGG" id="plm:Plim_2548"/>
<dbReference type="PROSITE" id="PS00666">
    <property type="entry name" value="DHDPS_2"/>
    <property type="match status" value="1"/>
</dbReference>